<dbReference type="EMBL" id="NSLI01000002">
    <property type="protein sequence ID" value="PAX08464.1"/>
    <property type="molecule type" value="Genomic_DNA"/>
</dbReference>
<dbReference type="Proteomes" id="UP000218151">
    <property type="component" value="Unassembled WGS sequence"/>
</dbReference>
<evidence type="ECO:0000313" key="1">
    <source>
        <dbReference type="EMBL" id="PAX08464.1"/>
    </source>
</evidence>
<dbReference type="SUPFAM" id="SSF56399">
    <property type="entry name" value="ADP-ribosylation"/>
    <property type="match status" value="1"/>
</dbReference>
<protein>
    <recommendedName>
        <fullName evidence="3">Glutathione S-transferase</fullName>
    </recommendedName>
</protein>
<keyword evidence="2" id="KW-1185">Reference proteome</keyword>
<proteinExistence type="predicted"/>
<organism evidence="1 2">
    <name type="scientific">Sphingomonas lenta</name>
    <dbReference type="NCBI Taxonomy" id="1141887"/>
    <lineage>
        <taxon>Bacteria</taxon>
        <taxon>Pseudomonadati</taxon>
        <taxon>Pseudomonadota</taxon>
        <taxon>Alphaproteobacteria</taxon>
        <taxon>Sphingomonadales</taxon>
        <taxon>Sphingomonadaceae</taxon>
        <taxon>Sphingomonas</taxon>
    </lineage>
</organism>
<accession>A0A2A2SGQ3</accession>
<name>A0A2A2SGQ3_9SPHN</name>
<dbReference type="Pfam" id="PF06108">
    <property type="entry name" value="DUF952"/>
    <property type="match status" value="1"/>
</dbReference>
<dbReference type="PANTHER" id="PTHR34129">
    <property type="entry name" value="BLR1139 PROTEIN"/>
    <property type="match status" value="1"/>
</dbReference>
<dbReference type="InterPro" id="IPR009297">
    <property type="entry name" value="DUF952"/>
</dbReference>
<gene>
    <name evidence="1" type="ORF">CKY28_03485</name>
</gene>
<dbReference type="Gene3D" id="3.20.170.20">
    <property type="entry name" value="Protein of unknown function DUF952"/>
    <property type="match status" value="1"/>
</dbReference>
<reference evidence="2" key="1">
    <citation type="submission" date="2017-09" db="EMBL/GenBank/DDBJ databases">
        <authorList>
            <person name="Feng G."/>
            <person name="Zhu H."/>
        </authorList>
    </citation>
    <scope>NUCLEOTIDE SEQUENCE [LARGE SCALE GENOMIC DNA]</scope>
    <source>
        <strain evidence="2">1PNM-20</strain>
    </source>
</reference>
<dbReference type="AlphaFoldDB" id="A0A2A2SGQ3"/>
<evidence type="ECO:0000313" key="2">
    <source>
        <dbReference type="Proteomes" id="UP000218151"/>
    </source>
</evidence>
<dbReference type="RefSeq" id="WP_095996974.1">
    <property type="nucleotide sequence ID" value="NZ_NSLI01000002.1"/>
</dbReference>
<evidence type="ECO:0008006" key="3">
    <source>
        <dbReference type="Google" id="ProtNLM"/>
    </source>
</evidence>
<dbReference type="PANTHER" id="PTHR34129:SF1">
    <property type="entry name" value="DUF952 DOMAIN-CONTAINING PROTEIN"/>
    <property type="match status" value="1"/>
</dbReference>
<dbReference type="OrthoDB" id="9799937at2"/>
<comment type="caution">
    <text evidence="1">The sequence shown here is derived from an EMBL/GenBank/DDBJ whole genome shotgun (WGS) entry which is preliminary data.</text>
</comment>
<sequence>MSAPELVYKVLTGAEMEAFERDGRFEGSNADRRDGFIHLSTCDQLTETVDKHFAGQDGLHVAAVDLSAYRSEKVKWEESRGGQLFPHLYEPMLLETVTAYSPLQRNADGTVRLPVAG</sequence>